<dbReference type="InterPro" id="IPR053876">
    <property type="entry name" value="Phage_int_M"/>
</dbReference>
<proteinExistence type="inferred from homology"/>
<evidence type="ECO:0000259" key="7">
    <source>
        <dbReference type="PROSITE" id="PS51898"/>
    </source>
</evidence>
<protein>
    <submittedName>
        <fullName evidence="9">Tyrosine-type recombinase/integrase</fullName>
    </submittedName>
</protein>
<dbReference type="KEGG" id="acog:HWD57_04300"/>
<keyword evidence="6" id="KW-0175">Coiled coil</keyword>
<keyword evidence="2" id="KW-0229">DNA integration</keyword>
<dbReference type="Gene3D" id="1.10.443.10">
    <property type="entry name" value="Intergrase catalytic core"/>
    <property type="match status" value="1"/>
</dbReference>
<evidence type="ECO:0000256" key="4">
    <source>
        <dbReference type="ARBA" id="ARBA00023172"/>
    </source>
</evidence>
<dbReference type="CDD" id="cd00801">
    <property type="entry name" value="INT_P4_C"/>
    <property type="match status" value="1"/>
</dbReference>
<dbReference type="InterPro" id="IPR044068">
    <property type="entry name" value="CB"/>
</dbReference>
<dbReference type="PANTHER" id="PTHR30629">
    <property type="entry name" value="PROPHAGE INTEGRASE"/>
    <property type="match status" value="1"/>
</dbReference>
<dbReference type="InterPro" id="IPR038488">
    <property type="entry name" value="Integrase_DNA-bd_sf"/>
</dbReference>
<organism evidence="9 10">
    <name type="scientific">Candidatus Accumulibacter cognatus</name>
    <dbReference type="NCBI Taxonomy" id="2954383"/>
    <lineage>
        <taxon>Bacteria</taxon>
        <taxon>Pseudomonadati</taxon>
        <taxon>Pseudomonadota</taxon>
        <taxon>Betaproteobacteria</taxon>
        <taxon>Candidatus Accumulibacter</taxon>
    </lineage>
</organism>
<dbReference type="GO" id="GO:0003677">
    <property type="term" value="F:DNA binding"/>
    <property type="evidence" value="ECO:0007669"/>
    <property type="project" value="UniProtKB-UniRule"/>
</dbReference>
<dbReference type="EMBL" id="CP058708">
    <property type="protein sequence ID" value="QLH49086.1"/>
    <property type="molecule type" value="Genomic_DNA"/>
</dbReference>
<dbReference type="InterPro" id="IPR050808">
    <property type="entry name" value="Phage_Integrase"/>
</dbReference>
<dbReference type="InterPro" id="IPR010998">
    <property type="entry name" value="Integrase_recombinase_N"/>
</dbReference>
<dbReference type="InterPro" id="IPR011010">
    <property type="entry name" value="DNA_brk_join_enz"/>
</dbReference>
<dbReference type="GO" id="GO:0015074">
    <property type="term" value="P:DNA integration"/>
    <property type="evidence" value="ECO:0007669"/>
    <property type="project" value="UniProtKB-KW"/>
</dbReference>
<dbReference type="Gene3D" id="1.10.150.130">
    <property type="match status" value="1"/>
</dbReference>
<accession>A0A7D5N8W5</accession>
<evidence type="ECO:0000256" key="2">
    <source>
        <dbReference type="ARBA" id="ARBA00022908"/>
    </source>
</evidence>
<dbReference type="InterPro" id="IPR025166">
    <property type="entry name" value="Integrase_DNA_bind_dom"/>
</dbReference>
<evidence type="ECO:0000313" key="10">
    <source>
        <dbReference type="Proteomes" id="UP000509684"/>
    </source>
</evidence>
<dbReference type="InterPro" id="IPR013762">
    <property type="entry name" value="Integrase-like_cat_sf"/>
</dbReference>
<dbReference type="Pfam" id="PF22022">
    <property type="entry name" value="Phage_int_M"/>
    <property type="match status" value="1"/>
</dbReference>
<keyword evidence="3 5" id="KW-0238">DNA-binding</keyword>
<dbReference type="AlphaFoldDB" id="A0A7D5N8W5"/>
<dbReference type="PANTHER" id="PTHR30629:SF2">
    <property type="entry name" value="PROPHAGE INTEGRASE INTS-RELATED"/>
    <property type="match status" value="1"/>
</dbReference>
<evidence type="ECO:0000256" key="5">
    <source>
        <dbReference type="PROSITE-ProRule" id="PRU01248"/>
    </source>
</evidence>
<dbReference type="GO" id="GO:0006310">
    <property type="term" value="P:DNA recombination"/>
    <property type="evidence" value="ECO:0007669"/>
    <property type="project" value="UniProtKB-KW"/>
</dbReference>
<dbReference type="PROSITE" id="PS51898">
    <property type="entry name" value="TYR_RECOMBINASE"/>
    <property type="match status" value="1"/>
</dbReference>
<feature type="domain" description="Core-binding (CB)" evidence="8">
    <location>
        <begin position="103"/>
        <end position="183"/>
    </location>
</feature>
<evidence type="ECO:0000256" key="1">
    <source>
        <dbReference type="ARBA" id="ARBA00008857"/>
    </source>
</evidence>
<feature type="domain" description="Tyr recombinase" evidence="7">
    <location>
        <begin position="208"/>
        <end position="394"/>
    </location>
</feature>
<evidence type="ECO:0000256" key="6">
    <source>
        <dbReference type="SAM" id="Coils"/>
    </source>
</evidence>
<feature type="coiled-coil region" evidence="6">
    <location>
        <begin position="68"/>
        <end position="95"/>
    </location>
</feature>
<keyword evidence="4" id="KW-0233">DNA recombination</keyword>
<reference evidence="9 10" key="1">
    <citation type="journal article" date="2019" name="Microbiome">
        <title>Annotated bacterial chromosomes from frame-shift-corrected long-read metagenomic data.</title>
        <authorList>
            <person name="Arumugam K."/>
            <person name="Bagci C."/>
            <person name="Bessarab I."/>
            <person name="Beier S."/>
            <person name="Buchfink B."/>
            <person name="Gorska A."/>
            <person name="Qiu G."/>
            <person name="Huson D.H."/>
            <person name="Williams R.B.H."/>
        </authorList>
    </citation>
    <scope>NUCLEOTIDE SEQUENCE [LARGE SCALE GENOMIC DNA]</scope>
    <source>
        <strain evidence="9">SSA1</strain>
    </source>
</reference>
<dbReference type="InterPro" id="IPR002104">
    <property type="entry name" value="Integrase_catalytic"/>
</dbReference>
<dbReference type="Gene3D" id="3.30.160.390">
    <property type="entry name" value="Integrase, DNA-binding domain"/>
    <property type="match status" value="1"/>
</dbReference>
<dbReference type="Pfam" id="PF00589">
    <property type="entry name" value="Phage_integrase"/>
    <property type="match status" value="1"/>
</dbReference>
<evidence type="ECO:0000256" key="3">
    <source>
        <dbReference type="ARBA" id="ARBA00023125"/>
    </source>
</evidence>
<evidence type="ECO:0000313" key="9">
    <source>
        <dbReference type="EMBL" id="QLH49086.1"/>
    </source>
</evidence>
<gene>
    <name evidence="9" type="ORF">HWD57_04300</name>
</gene>
<evidence type="ECO:0000259" key="8">
    <source>
        <dbReference type="PROSITE" id="PS51900"/>
    </source>
</evidence>
<name>A0A7D5N8W5_9PROT</name>
<comment type="similarity">
    <text evidence="1">Belongs to the 'phage' integrase family.</text>
</comment>
<dbReference type="Proteomes" id="UP000509684">
    <property type="component" value="Chromosome"/>
</dbReference>
<sequence>MGILSDVQIRNLIAAGAAVAKSDGDGLTFTMSAKQAAEKSGSWVLRYRLPSVKAQREVTIGKYPDTSLAAARKEATKLRARIQQGEDVAREKQRNRQERERAWTVRRLADDYLEKITGRLATSTVSQRRQQLRDHVVKVIGNRPAVDVSPADIVDITEAAAAKSLHVARLVLMVLREMFAHAVARHVIEASPCAHVTGRAVIGPRPVNRTRIMLNESELRAMLPALPSIGRSNELAIKVLLATCTRIGELTLAEWSHIDLERREWTIPPGLSKNRKRFVIPLTDPVAGWFIDLQTIAFRSRFVLPVRTRFNDSDGDRPMEASTLNVAINRLCRSLGDKCRRFTPHDLRSTARSHLGAMGVDILVAERCLNHSLGGLVAVYDQHDYLSERRKALELWSAFIVACETGNEWNVIPLRRAAV</sequence>
<dbReference type="PROSITE" id="PS51900">
    <property type="entry name" value="CB"/>
    <property type="match status" value="1"/>
</dbReference>
<dbReference type="SUPFAM" id="SSF56349">
    <property type="entry name" value="DNA breaking-rejoining enzymes"/>
    <property type="match status" value="1"/>
</dbReference>
<dbReference type="Pfam" id="PF13356">
    <property type="entry name" value="Arm-DNA-bind_3"/>
    <property type="match status" value="1"/>
</dbReference>